<evidence type="ECO:0000256" key="2">
    <source>
        <dbReference type="ARBA" id="ARBA00009948"/>
    </source>
</evidence>
<name>A0A1T4K1X5_9FIRM</name>
<keyword evidence="4" id="KW-0028">Amino-acid biosynthesis</keyword>
<dbReference type="InterPro" id="IPR006264">
    <property type="entry name" value="EPSP_synthase"/>
</dbReference>
<dbReference type="SUPFAM" id="SSF55205">
    <property type="entry name" value="EPT/RTPC-like"/>
    <property type="match status" value="1"/>
</dbReference>
<dbReference type="InterPro" id="IPR036968">
    <property type="entry name" value="Enolpyruvate_Tfrase_sf"/>
</dbReference>
<dbReference type="GO" id="GO:0008652">
    <property type="term" value="P:amino acid biosynthetic process"/>
    <property type="evidence" value="ECO:0007669"/>
    <property type="project" value="UniProtKB-KW"/>
</dbReference>
<dbReference type="PROSITE" id="PS00885">
    <property type="entry name" value="EPSP_SYNTHASE_2"/>
    <property type="match status" value="1"/>
</dbReference>
<evidence type="ECO:0000256" key="3">
    <source>
        <dbReference type="ARBA" id="ARBA00012450"/>
    </source>
</evidence>
<comment type="pathway">
    <text evidence="1">Metabolic intermediate biosynthesis; chorismate biosynthesis; chorismate from D-erythrose 4-phosphate and phosphoenolpyruvate: step 6/7.</text>
</comment>
<evidence type="ECO:0000256" key="6">
    <source>
        <dbReference type="ARBA" id="ARBA00023141"/>
    </source>
</evidence>
<accession>A0A1T4K1X5</accession>
<dbReference type="RefSeq" id="WP_242941712.1">
    <property type="nucleotide sequence ID" value="NZ_FUWW01000002.1"/>
</dbReference>
<evidence type="ECO:0000259" key="9">
    <source>
        <dbReference type="Pfam" id="PF00275"/>
    </source>
</evidence>
<dbReference type="EMBL" id="FUWW01000002">
    <property type="protein sequence ID" value="SJZ36450.1"/>
    <property type="molecule type" value="Genomic_DNA"/>
</dbReference>
<evidence type="ECO:0000256" key="5">
    <source>
        <dbReference type="ARBA" id="ARBA00022679"/>
    </source>
</evidence>
<evidence type="ECO:0000256" key="7">
    <source>
        <dbReference type="ARBA" id="ARBA00044633"/>
    </source>
</evidence>
<dbReference type="UniPathway" id="UPA00053">
    <property type="reaction ID" value="UER00089"/>
</dbReference>
<dbReference type="STRING" id="290054.SAMN02745114_00247"/>
<dbReference type="CDD" id="cd01556">
    <property type="entry name" value="EPSP_synthase"/>
    <property type="match status" value="1"/>
</dbReference>
<dbReference type="GO" id="GO:0003866">
    <property type="term" value="F:3-phosphoshikimate 1-carboxyvinyltransferase activity"/>
    <property type="evidence" value="ECO:0007669"/>
    <property type="project" value="UniProtKB-UniRule"/>
</dbReference>
<dbReference type="AlphaFoldDB" id="A0A1T4K1X5"/>
<keyword evidence="6" id="KW-0057">Aromatic amino acid biosynthesis</keyword>
<sequence length="364" mass="39163">MSPLIDSDDMKATLGVISAIKKDKPVADCIESGSTLRFMIPVAAALGKTVKFVGRGKLPERPIGDYLRLLPEHGVKCDCTGTLPLTISGQLTPGRFEIAGDVSSQYITGLLLALPILDGDSEIVLTTELQSKPYVDMTVKVMADFGVKVEERGNSYFVAGNQTYQKRDYLIEADWSQAAFFMVAGALFGEVTLTGLDAESVQGDKGISDILKRFGADISVCDDGIVVRKSQLHGIEIDAANIPDMVPSLAVAGAYADGKTVINGAERLRYKESDRIKSIVYNLKKMGADVKETADGMEIVGGQLHSANMKGFNDHRIVMAMTVAATGVDGISTIDDAQSIKKSYPEFFNDFNSIGGNVNVFIDR</sequence>
<organism evidence="10 11">
    <name type="scientific">Eubacterium coprostanoligenes</name>
    <dbReference type="NCBI Taxonomy" id="290054"/>
    <lineage>
        <taxon>Bacteria</taxon>
        <taxon>Bacillati</taxon>
        <taxon>Bacillota</taxon>
        <taxon>Clostridia</taxon>
        <taxon>Eubacteriales</taxon>
        <taxon>Eubacteriaceae</taxon>
        <taxon>Eubacterium</taxon>
    </lineage>
</organism>
<protein>
    <recommendedName>
        <fullName evidence="3 8">3-phosphoshikimate 1-carboxyvinyltransferase</fullName>
        <ecNumber evidence="3 8">2.5.1.19</ecNumber>
    </recommendedName>
</protein>
<keyword evidence="5 10" id="KW-0808">Transferase</keyword>
<gene>
    <name evidence="10" type="ORF">SAMN02745114_00247</name>
</gene>
<keyword evidence="11" id="KW-1185">Reference proteome</keyword>
<evidence type="ECO:0000313" key="10">
    <source>
        <dbReference type="EMBL" id="SJZ36450.1"/>
    </source>
</evidence>
<dbReference type="EC" id="2.5.1.19" evidence="3 8"/>
<dbReference type="InterPro" id="IPR013792">
    <property type="entry name" value="RNA3'P_cycl/enolpyr_Trfase_a/b"/>
</dbReference>
<dbReference type="GO" id="GO:0009073">
    <property type="term" value="P:aromatic amino acid family biosynthetic process"/>
    <property type="evidence" value="ECO:0007669"/>
    <property type="project" value="UniProtKB-KW"/>
</dbReference>
<dbReference type="GO" id="GO:0009423">
    <property type="term" value="P:chorismate biosynthetic process"/>
    <property type="evidence" value="ECO:0007669"/>
    <property type="project" value="UniProtKB-UniRule"/>
</dbReference>
<evidence type="ECO:0000256" key="8">
    <source>
        <dbReference type="NCBIfam" id="TIGR01356"/>
    </source>
</evidence>
<dbReference type="Pfam" id="PF00275">
    <property type="entry name" value="EPSP_synthase"/>
    <property type="match status" value="1"/>
</dbReference>
<comment type="similarity">
    <text evidence="2">Belongs to the EPSP synthase family.</text>
</comment>
<evidence type="ECO:0000256" key="1">
    <source>
        <dbReference type="ARBA" id="ARBA00004811"/>
    </source>
</evidence>
<dbReference type="PANTHER" id="PTHR21090:SF5">
    <property type="entry name" value="PENTAFUNCTIONAL AROM POLYPEPTIDE"/>
    <property type="match status" value="1"/>
</dbReference>
<dbReference type="Gene3D" id="3.65.10.10">
    <property type="entry name" value="Enolpyruvate transferase domain"/>
    <property type="match status" value="2"/>
</dbReference>
<dbReference type="Proteomes" id="UP000190657">
    <property type="component" value="Unassembled WGS sequence"/>
</dbReference>
<evidence type="ECO:0000256" key="4">
    <source>
        <dbReference type="ARBA" id="ARBA00022605"/>
    </source>
</evidence>
<dbReference type="PANTHER" id="PTHR21090">
    <property type="entry name" value="AROM/DEHYDROQUINATE SYNTHASE"/>
    <property type="match status" value="1"/>
</dbReference>
<proteinExistence type="inferred from homology"/>
<dbReference type="NCBIfam" id="TIGR01356">
    <property type="entry name" value="aroA"/>
    <property type="match status" value="1"/>
</dbReference>
<feature type="domain" description="Enolpyruvate transferase" evidence="9">
    <location>
        <begin position="18"/>
        <end position="350"/>
    </location>
</feature>
<dbReference type="InterPro" id="IPR023193">
    <property type="entry name" value="EPSP_synthase_CS"/>
</dbReference>
<dbReference type="InterPro" id="IPR001986">
    <property type="entry name" value="Enolpyruvate_Tfrase_dom"/>
</dbReference>
<reference evidence="10 11" key="1">
    <citation type="submission" date="2017-02" db="EMBL/GenBank/DDBJ databases">
        <authorList>
            <person name="Peterson S.W."/>
        </authorList>
    </citation>
    <scope>NUCLEOTIDE SEQUENCE [LARGE SCALE GENOMIC DNA]</scope>
    <source>
        <strain evidence="10 11">ATCC 51222</strain>
    </source>
</reference>
<comment type="catalytic activity">
    <reaction evidence="7">
        <text>3-phosphoshikimate + phosphoenolpyruvate = 5-O-(1-carboxyvinyl)-3-phosphoshikimate + phosphate</text>
        <dbReference type="Rhea" id="RHEA:21256"/>
        <dbReference type="ChEBI" id="CHEBI:43474"/>
        <dbReference type="ChEBI" id="CHEBI:57701"/>
        <dbReference type="ChEBI" id="CHEBI:58702"/>
        <dbReference type="ChEBI" id="CHEBI:145989"/>
        <dbReference type="EC" id="2.5.1.19"/>
    </reaction>
    <physiologicalReaction direction="left-to-right" evidence="7">
        <dbReference type="Rhea" id="RHEA:21257"/>
    </physiologicalReaction>
</comment>
<evidence type="ECO:0000313" key="11">
    <source>
        <dbReference type="Proteomes" id="UP000190657"/>
    </source>
</evidence>